<dbReference type="Gene3D" id="3.30.760.10">
    <property type="entry name" value="RNA Cap, Translation Initiation Factor Eif4e"/>
    <property type="match status" value="1"/>
</dbReference>
<sequence length="212" mass="25064">MTAVESSQRVKEEKEKEEEELRLHPLQDSWCYYLFQFKKGLLWDACLEKVATFSTIEHFWSILTHTIRPKEITNGSDLYMFKSEIMPKWEDPKNENGGRWLINVSPRQDVNVLWDELLMLLIGSDWDTDEEDKQICGAVFQPRARGSKLSVWLTSDNEEETIVRIGKRIKERLALEDTIYFQPVSDQRSQTRGRDICTGKYEIYYPKDKQTM</sequence>
<dbReference type="SUPFAM" id="SSF55418">
    <property type="entry name" value="eIF4e-like"/>
    <property type="match status" value="1"/>
</dbReference>
<keyword evidence="3" id="KW-0810">Translation regulation</keyword>
<proteinExistence type="inferred from homology"/>
<dbReference type="Pfam" id="PF01652">
    <property type="entry name" value="IF4E"/>
    <property type="match status" value="1"/>
</dbReference>
<dbReference type="WBParaSite" id="SCUD_0000277601-mRNA-1">
    <property type="protein sequence ID" value="SCUD_0000277601-mRNA-1"/>
    <property type="gene ID" value="SCUD_0000277601"/>
</dbReference>
<dbReference type="GO" id="GO:0006417">
    <property type="term" value="P:regulation of translation"/>
    <property type="evidence" value="ECO:0007669"/>
    <property type="project" value="UniProtKB-KW"/>
</dbReference>
<dbReference type="InterPro" id="IPR001040">
    <property type="entry name" value="TIF_eIF_4E"/>
</dbReference>
<dbReference type="InterPro" id="IPR019770">
    <property type="entry name" value="TIF_eIF_4E_CS"/>
</dbReference>
<keyword evidence="8" id="KW-1185">Reference proteome</keyword>
<dbReference type="GO" id="GO:0003743">
    <property type="term" value="F:translation initiation factor activity"/>
    <property type="evidence" value="ECO:0007669"/>
    <property type="project" value="UniProtKB-KW"/>
</dbReference>
<dbReference type="GO" id="GO:0016281">
    <property type="term" value="C:eukaryotic translation initiation factor 4F complex"/>
    <property type="evidence" value="ECO:0007669"/>
    <property type="project" value="TreeGrafter"/>
</dbReference>
<evidence type="ECO:0000313" key="7">
    <source>
        <dbReference type="EMBL" id="VDO76899.1"/>
    </source>
</evidence>
<dbReference type="STRING" id="6186.A0A183JJA1"/>
<dbReference type="PROSITE" id="PS00813">
    <property type="entry name" value="IF4E"/>
    <property type="match status" value="1"/>
</dbReference>
<accession>A0A183JJA1</accession>
<dbReference type="AlphaFoldDB" id="A0A183JJA1"/>
<dbReference type="EMBL" id="UZAK01002830">
    <property type="protein sequence ID" value="VDO76899.1"/>
    <property type="molecule type" value="Genomic_DNA"/>
</dbReference>
<evidence type="ECO:0000256" key="5">
    <source>
        <dbReference type="ARBA" id="ARBA00022917"/>
    </source>
</evidence>
<evidence type="ECO:0000256" key="1">
    <source>
        <dbReference type="ARBA" id="ARBA00009860"/>
    </source>
</evidence>
<evidence type="ECO:0000313" key="9">
    <source>
        <dbReference type="WBParaSite" id="SCUD_0000277601-mRNA-1"/>
    </source>
</evidence>
<protein>
    <submittedName>
        <fullName evidence="9">EIF-4F 25 kDa subunit</fullName>
    </submittedName>
</protein>
<keyword evidence="2 6" id="KW-0396">Initiation factor</keyword>
<reference evidence="7 8" key="2">
    <citation type="submission" date="2018-11" db="EMBL/GenBank/DDBJ databases">
        <authorList>
            <consortium name="Pathogen Informatics"/>
        </authorList>
    </citation>
    <scope>NUCLEOTIDE SEQUENCE [LARGE SCALE GENOMIC DNA]</scope>
    <source>
        <strain evidence="7">Dakar</strain>
        <strain evidence="8">Dakar, Senegal</strain>
    </source>
</reference>
<evidence type="ECO:0000313" key="8">
    <source>
        <dbReference type="Proteomes" id="UP000279833"/>
    </source>
</evidence>
<organism evidence="9">
    <name type="scientific">Schistosoma curassoni</name>
    <dbReference type="NCBI Taxonomy" id="6186"/>
    <lineage>
        <taxon>Eukaryota</taxon>
        <taxon>Metazoa</taxon>
        <taxon>Spiralia</taxon>
        <taxon>Lophotrochozoa</taxon>
        <taxon>Platyhelminthes</taxon>
        <taxon>Trematoda</taxon>
        <taxon>Digenea</taxon>
        <taxon>Strigeidida</taxon>
        <taxon>Schistosomatoidea</taxon>
        <taxon>Schistosomatidae</taxon>
        <taxon>Schistosoma</taxon>
    </lineage>
</organism>
<evidence type="ECO:0000256" key="4">
    <source>
        <dbReference type="ARBA" id="ARBA00022884"/>
    </source>
</evidence>
<gene>
    <name evidence="7" type="ORF">SCUD_LOCUS2777</name>
</gene>
<dbReference type="PANTHER" id="PTHR11960:SF8">
    <property type="entry name" value="EUKARYOTIC TRANSLATION INITIATION FACTOR 4E1-RELATED"/>
    <property type="match status" value="1"/>
</dbReference>
<evidence type="ECO:0000256" key="3">
    <source>
        <dbReference type="ARBA" id="ARBA00022845"/>
    </source>
</evidence>
<dbReference type="Proteomes" id="UP000279833">
    <property type="component" value="Unassembled WGS sequence"/>
</dbReference>
<reference evidence="9" key="1">
    <citation type="submission" date="2016-06" db="UniProtKB">
        <authorList>
            <consortium name="WormBaseParasite"/>
        </authorList>
    </citation>
    <scope>IDENTIFICATION</scope>
</reference>
<keyword evidence="5 6" id="KW-0648">Protein biosynthesis</keyword>
<comment type="similarity">
    <text evidence="1 6">Belongs to the eukaryotic initiation factor 4E family.</text>
</comment>
<evidence type="ECO:0000256" key="6">
    <source>
        <dbReference type="RuleBase" id="RU004374"/>
    </source>
</evidence>
<dbReference type="GO" id="GO:0000340">
    <property type="term" value="F:RNA 7-methylguanosine cap binding"/>
    <property type="evidence" value="ECO:0007669"/>
    <property type="project" value="TreeGrafter"/>
</dbReference>
<evidence type="ECO:0000256" key="2">
    <source>
        <dbReference type="ARBA" id="ARBA00022540"/>
    </source>
</evidence>
<dbReference type="PANTHER" id="PTHR11960">
    <property type="entry name" value="EUKARYOTIC TRANSLATION INITIATION FACTOR 4E RELATED"/>
    <property type="match status" value="1"/>
</dbReference>
<keyword evidence="4 6" id="KW-0694">RNA-binding</keyword>
<dbReference type="InterPro" id="IPR023398">
    <property type="entry name" value="TIF_eIF4e-like"/>
</dbReference>
<name>A0A183JJA1_9TREM</name>